<evidence type="ECO:0000313" key="3">
    <source>
        <dbReference type="Proteomes" id="UP000774326"/>
    </source>
</evidence>
<feature type="transmembrane region" description="Helical" evidence="1">
    <location>
        <begin position="175"/>
        <end position="194"/>
    </location>
</feature>
<protein>
    <recommendedName>
        <fullName evidence="4">Peroxisomal membrane protein 4</fullName>
    </recommendedName>
</protein>
<keyword evidence="3" id="KW-1185">Reference proteome</keyword>
<dbReference type="OrthoDB" id="39659at2759"/>
<feature type="transmembrane region" description="Helical" evidence="1">
    <location>
        <begin position="133"/>
        <end position="155"/>
    </location>
</feature>
<gene>
    <name evidence="2" type="ORF">WICPIJ_005627</name>
</gene>
<proteinExistence type="predicted"/>
<dbReference type="Pfam" id="PF02466">
    <property type="entry name" value="Tim17"/>
    <property type="match status" value="1"/>
</dbReference>
<dbReference type="PANTHER" id="PTHR15460:SF3">
    <property type="entry name" value="PEROXISOMAL MEMBRANE PROTEIN 4"/>
    <property type="match status" value="1"/>
</dbReference>
<accession>A0A9P8Q3L3</accession>
<organism evidence="2 3">
    <name type="scientific">Wickerhamomyces pijperi</name>
    <name type="common">Yeast</name>
    <name type="synonym">Pichia pijperi</name>
    <dbReference type="NCBI Taxonomy" id="599730"/>
    <lineage>
        <taxon>Eukaryota</taxon>
        <taxon>Fungi</taxon>
        <taxon>Dikarya</taxon>
        <taxon>Ascomycota</taxon>
        <taxon>Saccharomycotina</taxon>
        <taxon>Saccharomycetes</taxon>
        <taxon>Phaffomycetales</taxon>
        <taxon>Wickerhamomycetaceae</taxon>
        <taxon>Wickerhamomyces</taxon>
    </lineage>
</organism>
<keyword evidence="1" id="KW-0472">Membrane</keyword>
<dbReference type="EMBL" id="JAEUBG010003142">
    <property type="protein sequence ID" value="KAH3683408.1"/>
    <property type="molecule type" value="Genomic_DNA"/>
</dbReference>
<comment type="caution">
    <text evidence="2">The sequence shown here is derived from an EMBL/GenBank/DDBJ whole genome shotgun (WGS) entry which is preliminary data.</text>
</comment>
<feature type="transmembrane region" description="Helical" evidence="1">
    <location>
        <begin position="103"/>
        <end position="121"/>
    </location>
</feature>
<keyword evidence="1" id="KW-0812">Transmembrane</keyword>
<reference evidence="2" key="1">
    <citation type="journal article" date="2021" name="Open Biol.">
        <title>Shared evolutionary footprints suggest mitochondrial oxidative damage underlies multiple complex I losses in fungi.</title>
        <authorList>
            <person name="Schikora-Tamarit M.A."/>
            <person name="Marcet-Houben M."/>
            <person name="Nosek J."/>
            <person name="Gabaldon T."/>
        </authorList>
    </citation>
    <scope>NUCLEOTIDE SEQUENCE</scope>
    <source>
        <strain evidence="2">CBS2887</strain>
    </source>
</reference>
<sequence>MSEKLEKIINQILLNPSNKDVLAIFKSMRNGVHYGTKIRFAHSLVMSLLYKRNITLVQRISSILNITRSHGVVLASFAFVYKLSLLLLKWYNSVLETSTPNLNEFLAGALGGFLVYGKLVFKEQFNSSITDQITLYCGARVTLAVGKLIAFMIAKKLGESNNWDLKQKKKFRDDLQSYAWCFSASFIWGSVLFFHRFYPKFLQHGLESSMSFIYDDLDWTDWRSFLGI</sequence>
<dbReference type="Proteomes" id="UP000774326">
    <property type="component" value="Unassembled WGS sequence"/>
</dbReference>
<name>A0A9P8Q3L3_WICPI</name>
<dbReference type="InterPro" id="IPR019531">
    <property type="entry name" value="Pmp4"/>
</dbReference>
<dbReference type="AlphaFoldDB" id="A0A9P8Q3L3"/>
<evidence type="ECO:0008006" key="4">
    <source>
        <dbReference type="Google" id="ProtNLM"/>
    </source>
</evidence>
<evidence type="ECO:0000313" key="2">
    <source>
        <dbReference type="EMBL" id="KAH3683408.1"/>
    </source>
</evidence>
<feature type="transmembrane region" description="Helical" evidence="1">
    <location>
        <begin position="71"/>
        <end position="91"/>
    </location>
</feature>
<keyword evidence="1" id="KW-1133">Transmembrane helix</keyword>
<dbReference type="GO" id="GO:0005778">
    <property type="term" value="C:peroxisomal membrane"/>
    <property type="evidence" value="ECO:0007669"/>
    <property type="project" value="TreeGrafter"/>
</dbReference>
<evidence type="ECO:0000256" key="1">
    <source>
        <dbReference type="SAM" id="Phobius"/>
    </source>
</evidence>
<reference evidence="2" key="2">
    <citation type="submission" date="2021-01" db="EMBL/GenBank/DDBJ databases">
        <authorList>
            <person name="Schikora-Tamarit M.A."/>
        </authorList>
    </citation>
    <scope>NUCLEOTIDE SEQUENCE</scope>
    <source>
        <strain evidence="2">CBS2887</strain>
    </source>
</reference>
<dbReference type="PANTHER" id="PTHR15460">
    <property type="entry name" value="PEROXISOMAL MEMBRANE PROTEIN 4"/>
    <property type="match status" value="1"/>
</dbReference>